<dbReference type="InterPro" id="IPR018957">
    <property type="entry name" value="Znf_C3HC4_RING-type"/>
</dbReference>
<dbReference type="Gene3D" id="3.30.40.10">
    <property type="entry name" value="Zinc/RING finger domain, C3HC4 (zinc finger)"/>
    <property type="match status" value="1"/>
</dbReference>
<organism evidence="8 10">
    <name type="scientific">Rotaria sordida</name>
    <dbReference type="NCBI Taxonomy" id="392033"/>
    <lineage>
        <taxon>Eukaryota</taxon>
        <taxon>Metazoa</taxon>
        <taxon>Spiralia</taxon>
        <taxon>Gnathifera</taxon>
        <taxon>Rotifera</taxon>
        <taxon>Eurotatoria</taxon>
        <taxon>Bdelloidea</taxon>
        <taxon>Philodinida</taxon>
        <taxon>Philodinidae</taxon>
        <taxon>Rotaria</taxon>
    </lineage>
</organism>
<dbReference type="Proteomes" id="UP000663854">
    <property type="component" value="Unassembled WGS sequence"/>
</dbReference>
<feature type="zinc finger region" description="C3H1-type" evidence="4">
    <location>
        <begin position="204"/>
        <end position="232"/>
    </location>
</feature>
<keyword evidence="1 4" id="KW-0479">Metal-binding</keyword>
<dbReference type="InterPro" id="IPR036855">
    <property type="entry name" value="Znf_CCCH_sf"/>
</dbReference>
<dbReference type="PROSITE" id="PS50103">
    <property type="entry name" value="ZF_C3H1"/>
    <property type="match status" value="1"/>
</dbReference>
<dbReference type="FunFam" id="3.30.40.10:FF:000045">
    <property type="entry name" value="RING finger protein 113A"/>
    <property type="match status" value="1"/>
</dbReference>
<dbReference type="PROSITE" id="PS50089">
    <property type="entry name" value="ZF_RING_2"/>
    <property type="match status" value="1"/>
</dbReference>
<evidence type="ECO:0000313" key="10">
    <source>
        <dbReference type="Proteomes" id="UP000663854"/>
    </source>
</evidence>
<dbReference type="InterPro" id="IPR001841">
    <property type="entry name" value="Znf_RING"/>
</dbReference>
<dbReference type="EMBL" id="CAJNOH010002413">
    <property type="protein sequence ID" value="CAF1291781.1"/>
    <property type="molecule type" value="Genomic_DNA"/>
</dbReference>
<dbReference type="AlphaFoldDB" id="A0A815CTZ8"/>
<dbReference type="InterPro" id="IPR039971">
    <property type="entry name" value="CWC24-like"/>
</dbReference>
<protein>
    <recommendedName>
        <fullName evidence="12">RING finger protein 113A</fullName>
    </recommendedName>
</protein>
<dbReference type="InterPro" id="IPR000571">
    <property type="entry name" value="Znf_CCCH"/>
</dbReference>
<comment type="caution">
    <text evidence="8">The sequence shown here is derived from an EMBL/GenBank/DDBJ whole genome shotgun (WGS) entry which is preliminary data.</text>
</comment>
<dbReference type="PANTHER" id="PTHR12930">
    <property type="entry name" value="ZINC FINGER PROTEIN 183"/>
    <property type="match status" value="1"/>
</dbReference>
<dbReference type="CDD" id="cd16539">
    <property type="entry name" value="RING-HC_RNF113A_B"/>
    <property type="match status" value="1"/>
</dbReference>
<evidence type="ECO:0000256" key="3">
    <source>
        <dbReference type="ARBA" id="ARBA00022833"/>
    </source>
</evidence>
<evidence type="ECO:0000313" key="11">
    <source>
        <dbReference type="Proteomes" id="UP000663870"/>
    </source>
</evidence>
<accession>A0A815CTZ8</accession>
<evidence type="ECO:0000256" key="1">
    <source>
        <dbReference type="ARBA" id="ARBA00022723"/>
    </source>
</evidence>
<feature type="region of interest" description="Disordered" evidence="5">
    <location>
        <begin position="365"/>
        <end position="395"/>
    </location>
</feature>
<keyword evidence="2 4" id="KW-0863">Zinc-finger</keyword>
<evidence type="ECO:0008006" key="12">
    <source>
        <dbReference type="Google" id="ProtNLM"/>
    </source>
</evidence>
<dbReference type="PROSITE" id="PS00518">
    <property type="entry name" value="ZF_RING_1"/>
    <property type="match status" value="1"/>
</dbReference>
<dbReference type="SMART" id="SM00356">
    <property type="entry name" value="ZnF_C3H1"/>
    <property type="match status" value="1"/>
</dbReference>
<dbReference type="Pfam" id="PF00097">
    <property type="entry name" value="zf-C3HC4"/>
    <property type="match status" value="1"/>
</dbReference>
<reference evidence="8" key="1">
    <citation type="submission" date="2021-02" db="EMBL/GenBank/DDBJ databases">
        <authorList>
            <person name="Nowell W R."/>
        </authorList>
    </citation>
    <scope>NUCLEOTIDE SEQUENCE</scope>
</reference>
<evidence type="ECO:0000256" key="4">
    <source>
        <dbReference type="PROSITE-ProRule" id="PRU00723"/>
    </source>
</evidence>
<evidence type="ECO:0000313" key="9">
    <source>
        <dbReference type="EMBL" id="CAF1567679.1"/>
    </source>
</evidence>
<dbReference type="SMART" id="SM00184">
    <property type="entry name" value="RING"/>
    <property type="match status" value="1"/>
</dbReference>
<dbReference type="InterPro" id="IPR017907">
    <property type="entry name" value="Znf_RING_CS"/>
</dbReference>
<evidence type="ECO:0000313" key="8">
    <source>
        <dbReference type="EMBL" id="CAF1291781.1"/>
    </source>
</evidence>
<dbReference type="SUPFAM" id="SSF90229">
    <property type="entry name" value="CCCH zinc finger"/>
    <property type="match status" value="1"/>
</dbReference>
<feature type="region of interest" description="Disordered" evidence="5">
    <location>
        <begin position="1"/>
        <end position="96"/>
    </location>
</feature>
<feature type="domain" description="C3H1-type" evidence="7">
    <location>
        <begin position="204"/>
        <end position="232"/>
    </location>
</feature>
<dbReference type="Proteomes" id="UP000663870">
    <property type="component" value="Unassembled WGS sequence"/>
</dbReference>
<feature type="compositionally biased region" description="Polar residues" evidence="5">
    <location>
        <begin position="1"/>
        <end position="11"/>
    </location>
</feature>
<feature type="region of interest" description="Disordered" evidence="5">
    <location>
        <begin position="271"/>
        <end position="299"/>
    </location>
</feature>
<keyword evidence="11" id="KW-1185">Reference proteome</keyword>
<feature type="domain" description="RING-type" evidence="6">
    <location>
        <begin position="306"/>
        <end position="344"/>
    </location>
</feature>
<dbReference type="PANTHER" id="PTHR12930:SF0">
    <property type="entry name" value="RING FINGER PROTEIN 113B"/>
    <property type="match status" value="1"/>
</dbReference>
<evidence type="ECO:0000259" key="6">
    <source>
        <dbReference type="PROSITE" id="PS50089"/>
    </source>
</evidence>
<dbReference type="EMBL" id="CAJNOL010003580">
    <property type="protein sequence ID" value="CAF1567679.1"/>
    <property type="molecule type" value="Genomic_DNA"/>
</dbReference>
<dbReference type="SUPFAM" id="SSF57850">
    <property type="entry name" value="RING/U-box"/>
    <property type="match status" value="1"/>
</dbReference>
<name>A0A815CTZ8_9BILA</name>
<sequence>MSGDNNNSTPSCVFFKAPIRRGNETTSSKRRQESSNSSSSSTDDESQPSAATFRSSRPIKKGLVTTSGNNSSNKRRQQNIDGDDEGGNNNNNINDSNMKEKLLDIKFKSDRQAQSQGPKDMGATATVEIDTDQQLDQQAIFERAKKINEELKGKVDDKIYRGMNNYQQFYEKKDTAQGNASSGLVRNKGPIRAPAHLRVSVRWDYQPDICKDYKETGYCGFGDSCKFLHDRSDYKHGWQLEQEWKEQSYGAVDDNSQKYLVGDKDNRSAAWNAFSSGNKNQSDRQHHDQAESDDEEQDEDGLPIRCSICRNAFKEPVITKCRHYFCESCALSHFRVSPGCAVCQAATGGLFMPAKEIVAKLKQQNQLKEQLSKTSTSKNDDNHASSDDGDDEENS</sequence>
<gene>
    <name evidence="9" type="ORF">JXQ802_LOCUS44898</name>
    <name evidence="8" type="ORF">PYM288_LOCUS29433</name>
</gene>
<dbReference type="InterPro" id="IPR013083">
    <property type="entry name" value="Znf_RING/FYVE/PHD"/>
</dbReference>
<evidence type="ECO:0000259" key="7">
    <source>
        <dbReference type="PROSITE" id="PS50103"/>
    </source>
</evidence>
<dbReference type="Gene3D" id="4.10.1000.10">
    <property type="entry name" value="Zinc finger, CCCH-type"/>
    <property type="match status" value="1"/>
</dbReference>
<dbReference type="Pfam" id="PF00642">
    <property type="entry name" value="zf-CCCH"/>
    <property type="match status" value="1"/>
</dbReference>
<proteinExistence type="predicted"/>
<evidence type="ECO:0000256" key="2">
    <source>
        <dbReference type="ARBA" id="ARBA00022771"/>
    </source>
</evidence>
<keyword evidence="3 4" id="KW-0862">Zinc</keyword>
<dbReference type="GO" id="GO:0008270">
    <property type="term" value="F:zinc ion binding"/>
    <property type="evidence" value="ECO:0007669"/>
    <property type="project" value="UniProtKB-KW"/>
</dbReference>
<dbReference type="GO" id="GO:0005684">
    <property type="term" value="C:U2-type spliceosomal complex"/>
    <property type="evidence" value="ECO:0007669"/>
    <property type="project" value="TreeGrafter"/>
</dbReference>
<evidence type="ECO:0000256" key="5">
    <source>
        <dbReference type="SAM" id="MobiDB-lite"/>
    </source>
</evidence>
<dbReference type="GO" id="GO:0034247">
    <property type="term" value="P:snoRNA splicing"/>
    <property type="evidence" value="ECO:0007669"/>
    <property type="project" value="TreeGrafter"/>
</dbReference>
<feature type="compositionally biased region" description="Low complexity" evidence="5">
    <location>
        <begin position="87"/>
        <end position="96"/>
    </location>
</feature>
<feature type="compositionally biased region" description="Basic and acidic residues" evidence="5">
    <location>
        <begin position="281"/>
        <end position="290"/>
    </location>
</feature>